<protein>
    <submittedName>
        <fullName evidence="2">Uncharacterized protein</fullName>
    </submittedName>
</protein>
<organism evidence="2 3">
    <name type="scientific">Phytophthora cactorum</name>
    <dbReference type="NCBI Taxonomy" id="29920"/>
    <lineage>
        <taxon>Eukaryota</taxon>
        <taxon>Sar</taxon>
        <taxon>Stramenopiles</taxon>
        <taxon>Oomycota</taxon>
        <taxon>Peronosporomycetes</taxon>
        <taxon>Peronosporales</taxon>
        <taxon>Peronosporaceae</taxon>
        <taxon>Phytophthora</taxon>
    </lineage>
</organism>
<accession>A0A8T1UIP0</accession>
<evidence type="ECO:0000256" key="1">
    <source>
        <dbReference type="SAM" id="MobiDB-lite"/>
    </source>
</evidence>
<evidence type="ECO:0000313" key="3">
    <source>
        <dbReference type="Proteomes" id="UP000688947"/>
    </source>
</evidence>
<comment type="caution">
    <text evidence="2">The sequence shown here is derived from an EMBL/GenBank/DDBJ whole genome shotgun (WGS) entry which is preliminary data.</text>
</comment>
<evidence type="ECO:0000313" key="2">
    <source>
        <dbReference type="EMBL" id="KAG6963238.1"/>
    </source>
</evidence>
<name>A0A8T1UIP0_9STRA</name>
<reference evidence="2" key="1">
    <citation type="submission" date="2021-01" db="EMBL/GenBank/DDBJ databases">
        <title>Phytophthora aleatoria, a newly-described species from Pinus radiata is distinct from Phytophthora cactorum isolates based on comparative genomics.</title>
        <authorList>
            <person name="Mcdougal R."/>
            <person name="Panda P."/>
            <person name="Williams N."/>
            <person name="Studholme D.J."/>
        </authorList>
    </citation>
    <scope>NUCLEOTIDE SEQUENCE</scope>
    <source>
        <strain evidence="2">NZFS 3830</strain>
    </source>
</reference>
<sequence>MEGERGVGQGSDEDGNEDLSTAQVEGSIVPRTRTEALLNAISQYQDVYPVLQRGVQLLHQELCVADTNDEEITRSIQAFMETGALKETVKAMTANLDSPAFISSCFELLVALVNKADKLIAEALQKTEILAVLDKIVHGVIYQNEPACVQLGINLLSKLVGILESIGNELWTQLVSTTAQAMLTNTLNNDLQSECLLSLKLLFQLKMDAAVPATPANIILKTLDQCNRHPSGISRSFASASVVIIFRILDAPSRAPHLGHSAPILAAVLHHYQLTMNLDESHKIYIEKLIQQSLHAAVHGSLTRLTAPVLPPESESEDWLTAFQAAVVKLLLAVAWREEARAFLDGGGVAVLANVFTSRSMLNHAAIETALAQTLYYVSMHWPEEMWNEIQVNDTGLSKWIEEISDRCEDENDGLLHYLLATLKTMLHCERFLEALAGSNVVDVFQSVLYKRHQLPLCASLVVNFLLSVADICPTTSLPALCCSVAETMISLEADHSSQLECVKALTLLISQQSDSQTLLSNQHVRDIIRVMRSKLMDEPFTAEMLALVVNTLLNASIRAAFIDRGLLQVVSKAICMYQWSPTDPAGSNARWIVCDISHKLDVSRNLSTLEPHAHISSGHTFNPPAISTEALDACCCVVGALACVKPLLPFLVDEGAIRSIVGTLRYAKQELIVRSEGSFVQLVMTCFYAANSIVNAPIVTQIMESGGAHNAIDVQSIYSRLVDSGADDAIIGCLEEALRVNSFPSLLVNSGCQLLQSVLAFPISISSEAENRWIAVATSFLQRDCTQPRTRELLFGTTLVVLSRGKRSGESAKGQHIKMMKVILGVLSASIQHESSCMMLQAECIGAIRVLEEISKASDSLPDTLVSRCLGVLGKLIGIFILSPSTTVQENLRFFDNAIALFATTGYVNRLLSRLDKCTAKEGVIEGAAMVDMTEDFKALEALLFSSQAKKKIDCYHRLFGYLAAVVENVIAYTQALGQHALFFLELGCLTSQLLPTAQREEVINAALCHFAEDTAWHSMRWIAALADRGSSEFTLIVEFVLLRIVSGYTILEPALLMELLDALNFLLRCSQCREIVLASSHAKELQSVLWQLVHADVAHMDAESDGYHIAVSLLSTISTLLSYSSEIFSIHSEENGRELLVRFCLGALDSFFLNTKRDMTKFALIEEVLQTTGTILQHCSQLGAEYARSIIQHRATRHAINISIGTVCDEKKSCEKWCLVVLGAVLQSHGLLYVEKFLHLSSNPSLLLINLVEMGVQNTDVLSWKSLLDCITLVHGPSETTGWQSDCNALFEKLQQQTKRLVPGQATILNYRKVKKHITDTIAQLSFKYGQLSLDTSWGDTGDCFQAIAQSALSFYDLFMAAPSFEASEYSVVVSLHVRIARLGGFKTETERRTIEESAVRIRQLLNPICISDEALADYLDLAAIVYLSPSIRAAAWLFIDATTHVLSMAIQRLTTGLVRSQCLEKSLFNCFSSLRDVYDARWEIGEVDSVLELLKICSSDRWSQEQLLESVLELPQGLLHLFELARTAPSHSAQVVTFLIQHVHDIRHKTQRIGELEMSAILSIIKRNVAGRVGDTSQRKWREVSGSEMLRCALEILKLFVRRKNYADLCSDLGGISILYDVLCAPSQYEEMTHLALEMCCYLAGVGADLTHENFTFALQLLFVSVETSVDSSRLHLAVLVLGHFLAVDVSALSLPLIQQCRTQIVPASSRSDEEAEIFIQQLYNARQRLATRKPQPQVSGTNTGKSSLNEGEIRRIILSTCRTIVQCTDGQGQSSYVNVKTSEKSISEPHEYTRLREAIDRLSCVLDDFDMVMNRSYVSPLVSALSDILVFHTITTGTMCTIMQVLEQISFVSPSIVLSNEQLNFPALFASCSLHHRSSLPFARNLCRFCNSIGAELTEGKFGLAVSLVPLLLEQLLNWKTDLEIVDQSLATLPDLIAVMRTEAFERLHCGDVLALLNAAVATYTSNSPTSWNWLKCMLAILNKLDNVTIESAQETIYTVIGIIRMFMSHSFMVEKALLVLIRMYLEKRQLPVRHLSESDGVDVLLTCLKLHPNDESIVRGCLKLMVSLASLSETLPKTIDLLLTAEAAAPILLVSKKNPDNPSICGMCFELVHQMVKSFEKQPGKKPHVSILPGDTSRKKAELLTHLLEADIIPLIFDLLDSYSSRGDNCLLDSLLLLLKSLTKDERLRDSAEVLHGLQELQQTIDRIWEKNVDCGLVELAIDSLVNMACSDRAIGHGWRELPMWLLQFAESIHNLETQNTGMCVEKLIGILGRLAVDSATSKTISPKGSFTILELLAGVGSDYSLEQALYGLLCALCEDIACAQILIVYNAIPITAERIICHVDDEDTLLNSLCFFDLLVLNSGESYAALQDEIVFEALDLVIQTHPEITGSQVYRIARTTLEKVSALDYQSTRTKPGAAKVMKPQIQVPDPQKPFHDLLRGGAKFRVIWEARPDTVESIQIQLAPSGDYLLFRRKASSQLPRVERIFVSQLEVCPQRSLTNPGSPSSPSKRILAQSLLREHFEGDRVLRLKVRDEDVLIKTSSTRERVHWGQALQWLVSHRETRTPPMQSPMHSP</sequence>
<dbReference type="EMBL" id="JAENGZ010000278">
    <property type="protein sequence ID" value="KAG6963238.1"/>
    <property type="molecule type" value="Genomic_DNA"/>
</dbReference>
<gene>
    <name evidence="2" type="ORF">JG687_00006692</name>
</gene>
<dbReference type="OrthoDB" id="111297at2759"/>
<dbReference type="VEuPathDB" id="FungiDB:PC110_g4061"/>
<feature type="region of interest" description="Disordered" evidence="1">
    <location>
        <begin position="1"/>
        <end position="26"/>
    </location>
</feature>
<proteinExistence type="predicted"/>
<dbReference type="Proteomes" id="UP000688947">
    <property type="component" value="Unassembled WGS sequence"/>
</dbReference>